<dbReference type="AlphaFoldDB" id="A0A1W0WAG2"/>
<dbReference type="GO" id="GO:0016020">
    <property type="term" value="C:membrane"/>
    <property type="evidence" value="ECO:0007669"/>
    <property type="project" value="UniProtKB-SubCell"/>
</dbReference>
<feature type="transmembrane region" description="Helical" evidence="6">
    <location>
        <begin position="88"/>
        <end position="106"/>
    </location>
</feature>
<dbReference type="Proteomes" id="UP000192578">
    <property type="component" value="Unassembled WGS sequence"/>
</dbReference>
<dbReference type="Gene3D" id="1.20.1250.20">
    <property type="entry name" value="MFS general substrate transporter like domains"/>
    <property type="match status" value="3"/>
</dbReference>
<feature type="transmembrane region" description="Helical" evidence="6">
    <location>
        <begin position="424"/>
        <end position="443"/>
    </location>
</feature>
<dbReference type="Pfam" id="PF12832">
    <property type="entry name" value="MFS_1_like"/>
    <property type="match status" value="1"/>
</dbReference>
<feature type="transmembrane region" description="Helical" evidence="6">
    <location>
        <begin position="273"/>
        <end position="294"/>
    </location>
</feature>
<feature type="transmembrane region" description="Helical" evidence="6">
    <location>
        <begin position="464"/>
        <end position="485"/>
    </location>
</feature>
<accession>A0A1W0WAG2</accession>
<feature type="transmembrane region" description="Helical" evidence="6">
    <location>
        <begin position="199"/>
        <end position="228"/>
    </location>
</feature>
<feature type="domain" description="Major facilitator superfamily (MFS) profile" evidence="7">
    <location>
        <begin position="337"/>
        <end position="534"/>
    </location>
</feature>
<comment type="caution">
    <text evidence="8">The sequence shown here is derived from an EMBL/GenBank/DDBJ whole genome shotgun (WGS) entry which is preliminary data.</text>
</comment>
<dbReference type="GO" id="GO:0022857">
    <property type="term" value="F:transmembrane transporter activity"/>
    <property type="evidence" value="ECO:0007669"/>
    <property type="project" value="InterPro"/>
</dbReference>
<feature type="transmembrane region" description="Helical" evidence="6">
    <location>
        <begin position="497"/>
        <end position="515"/>
    </location>
</feature>
<dbReference type="InterPro" id="IPR036259">
    <property type="entry name" value="MFS_trans_sf"/>
</dbReference>
<feature type="transmembrane region" description="Helical" evidence="6">
    <location>
        <begin position="56"/>
        <end position="76"/>
    </location>
</feature>
<evidence type="ECO:0000256" key="3">
    <source>
        <dbReference type="ARBA" id="ARBA00022692"/>
    </source>
</evidence>
<evidence type="ECO:0000313" key="8">
    <source>
        <dbReference type="EMBL" id="OQV12199.1"/>
    </source>
</evidence>
<dbReference type="PROSITE" id="PS50850">
    <property type="entry name" value="MFS"/>
    <property type="match status" value="1"/>
</dbReference>
<dbReference type="PANTHER" id="PTHR16172:SF41">
    <property type="entry name" value="MAJOR FACILITATOR SUPERFAMILY DOMAIN-CONTAINING PROTEIN 6-LIKE"/>
    <property type="match status" value="1"/>
</dbReference>
<keyword evidence="3 6" id="KW-0812">Transmembrane</keyword>
<feature type="transmembrane region" description="Helical" evidence="6">
    <location>
        <begin position="367"/>
        <end position="386"/>
    </location>
</feature>
<dbReference type="SUPFAM" id="SSF103473">
    <property type="entry name" value="MFS general substrate transporter"/>
    <property type="match status" value="2"/>
</dbReference>
<dbReference type="InterPro" id="IPR024989">
    <property type="entry name" value="MFS_assoc_dom"/>
</dbReference>
<dbReference type="InterPro" id="IPR020846">
    <property type="entry name" value="MFS_dom"/>
</dbReference>
<dbReference type="OrthoDB" id="515887at2759"/>
<protein>
    <recommendedName>
        <fullName evidence="7">Major facilitator superfamily (MFS) profile domain-containing protein</fullName>
    </recommendedName>
</protein>
<keyword evidence="4 6" id="KW-1133">Transmembrane helix</keyword>
<evidence type="ECO:0000256" key="2">
    <source>
        <dbReference type="ARBA" id="ARBA00005241"/>
    </source>
</evidence>
<comment type="similarity">
    <text evidence="2">Belongs to the major facilitator superfamily. MFSD6 family.</text>
</comment>
<evidence type="ECO:0000256" key="4">
    <source>
        <dbReference type="ARBA" id="ARBA00022989"/>
    </source>
</evidence>
<name>A0A1W0WAG2_HYPEX</name>
<evidence type="ECO:0000256" key="5">
    <source>
        <dbReference type="ARBA" id="ARBA00023136"/>
    </source>
</evidence>
<feature type="transmembrane region" description="Helical" evidence="6">
    <location>
        <begin position="240"/>
        <end position="258"/>
    </location>
</feature>
<feature type="transmembrane region" description="Helical" evidence="6">
    <location>
        <begin position="24"/>
        <end position="44"/>
    </location>
</feature>
<dbReference type="InterPro" id="IPR051717">
    <property type="entry name" value="MFS_MFSD6"/>
</dbReference>
<keyword evidence="9" id="KW-1185">Reference proteome</keyword>
<evidence type="ECO:0000313" key="9">
    <source>
        <dbReference type="Proteomes" id="UP000192578"/>
    </source>
</evidence>
<keyword evidence="5 6" id="KW-0472">Membrane</keyword>
<evidence type="ECO:0000259" key="7">
    <source>
        <dbReference type="PROSITE" id="PS50850"/>
    </source>
</evidence>
<dbReference type="EMBL" id="MTYJ01000151">
    <property type="protein sequence ID" value="OQV12199.1"/>
    <property type="molecule type" value="Genomic_DNA"/>
</dbReference>
<gene>
    <name evidence="8" type="ORF">BV898_13541</name>
</gene>
<reference evidence="9" key="1">
    <citation type="submission" date="2017-01" db="EMBL/GenBank/DDBJ databases">
        <title>Comparative genomics of anhydrobiosis in the tardigrade Hypsibius dujardini.</title>
        <authorList>
            <person name="Yoshida Y."/>
            <person name="Koutsovoulos G."/>
            <person name="Laetsch D."/>
            <person name="Stevens L."/>
            <person name="Kumar S."/>
            <person name="Horikawa D."/>
            <person name="Ishino K."/>
            <person name="Komine S."/>
            <person name="Tomita M."/>
            <person name="Blaxter M."/>
            <person name="Arakawa K."/>
        </authorList>
    </citation>
    <scope>NUCLEOTIDE SEQUENCE [LARGE SCALE GENOMIC DNA]</scope>
    <source>
        <strain evidence="9">Z151</strain>
    </source>
</reference>
<evidence type="ECO:0000256" key="1">
    <source>
        <dbReference type="ARBA" id="ARBA00004141"/>
    </source>
</evidence>
<dbReference type="PANTHER" id="PTHR16172">
    <property type="entry name" value="MAJOR FACILITATOR SUPERFAMILY DOMAIN-CONTAINING PROTEIN 6-LIKE"/>
    <property type="match status" value="1"/>
</dbReference>
<comment type="subcellular location">
    <subcellularLocation>
        <location evidence="1">Membrane</location>
        <topology evidence="1">Multi-pass membrane protein</topology>
    </subcellularLocation>
</comment>
<organism evidence="8 9">
    <name type="scientific">Hypsibius exemplaris</name>
    <name type="common">Freshwater tardigrade</name>
    <dbReference type="NCBI Taxonomy" id="2072580"/>
    <lineage>
        <taxon>Eukaryota</taxon>
        <taxon>Metazoa</taxon>
        <taxon>Ecdysozoa</taxon>
        <taxon>Tardigrada</taxon>
        <taxon>Eutardigrada</taxon>
        <taxon>Parachela</taxon>
        <taxon>Hypsibioidea</taxon>
        <taxon>Hypsibiidae</taxon>
        <taxon>Hypsibius</taxon>
    </lineage>
</organism>
<proteinExistence type="inferred from homology"/>
<feature type="transmembrane region" description="Helical" evidence="6">
    <location>
        <begin position="398"/>
        <end position="418"/>
    </location>
</feature>
<sequence>MAADVTCLALTKTFFHPYLLPLKALYFFQIGATACIIPYIPLFLQSLGLNAAENGIIFGVLPFVAMLSKPTAGALMDKLKAPYMVLRVFVLIELTFISAIYFIPALPGPTLPSPVHNISCLFNSSTSTELQAIAESGEGNFTCLYRVSTVEESYQNETFYEISLIEELRQANYSDCECSWLPFPRGNASDDIVQWTMQFWLTGLILIVGWFGYGAVFTLGDAIAFHVLESSPIPTTYGSSRCFGTLGYAVFSLIIGLLMDSFSETSAAADRDFVPSFATFVVAGFCGIVVSFFLRHEKGSVVGKQAEAMARQDSVAVEKGHTDSLAKVSLWTLLTADVVLFWSGIFVNGACTGMLYGYLTWYQSELGASSLLMGITIFAQCAFETPMMATSGWVIGKLGYHGCMLMALVSFGIRFIGYSYLVDPWYILIIEVTHAFGFGLFYANMSCFAFDKAPPGATGTLQGILGATYEGIGQGVGGLVAGFLYYKYGGRNTWRGYGILALGFATLYAVLAFFLRKRAQTAKTVDFPLQQKQN</sequence>
<evidence type="ECO:0000256" key="6">
    <source>
        <dbReference type="SAM" id="Phobius"/>
    </source>
</evidence>